<dbReference type="EMBL" id="MN740157">
    <property type="protein sequence ID" value="QHT90752.1"/>
    <property type="molecule type" value="Genomic_DNA"/>
</dbReference>
<dbReference type="AlphaFoldDB" id="A0A6C0ICY9"/>
<reference evidence="1" key="1">
    <citation type="journal article" date="2020" name="Nature">
        <title>Giant virus diversity and host interactions through global metagenomics.</title>
        <authorList>
            <person name="Schulz F."/>
            <person name="Roux S."/>
            <person name="Paez-Espino D."/>
            <person name="Jungbluth S."/>
            <person name="Walsh D.A."/>
            <person name="Denef V.J."/>
            <person name="McMahon K.D."/>
            <person name="Konstantinidis K.T."/>
            <person name="Eloe-Fadrosh E.A."/>
            <person name="Kyrpides N.C."/>
            <person name="Woyke T."/>
        </authorList>
    </citation>
    <scope>NUCLEOTIDE SEQUENCE</scope>
    <source>
        <strain evidence="1">GVMAG-M-3300023184-71</strain>
    </source>
</reference>
<sequence>MSSYFTFLSANQEKTVYYGLFSDGAGNISSYRQVVDENACDLQSNGGILLTSSPTLDANIQQVLTPDRNIIGQISTQSPHTVLISLHQIDPPLVMTATVSSEGVYTGEASSPSIYTVLDTFLSVYSTSYLVGKNRNSVFQFVLQIQVLTAPLLCSYSSPYIYGPELFPTFYNMDQLEQSCWYNYINFVYGVDTIHQHFPIITSKFFFFYQNLLPPSVKSVVVPTIKENPCQYGDFFNSINAAFDLCNALWAYQYAVAYLPDKTPPVQGAPPVPFAYSKGFPSGSWVEVTHCCCDLNNNGYFFYLAIGSGIWYNVGNTIVFPDHIDAYCYFHHVDKQTLNSYEIECLNYPQTLDSKNYMAARSAGYDSIQYVYRYEANVFTGAAMYKSEIQDCRSDAPQNDSPCFDAVLAPFIRAGWWKTELKGQPPLECVCVSGDPQKRCLNCQNQILGKCKK</sequence>
<organism evidence="1">
    <name type="scientific">viral metagenome</name>
    <dbReference type="NCBI Taxonomy" id="1070528"/>
    <lineage>
        <taxon>unclassified sequences</taxon>
        <taxon>metagenomes</taxon>
        <taxon>organismal metagenomes</taxon>
    </lineage>
</organism>
<proteinExistence type="predicted"/>
<evidence type="ECO:0000313" key="1">
    <source>
        <dbReference type="EMBL" id="QHT90752.1"/>
    </source>
</evidence>
<accession>A0A6C0ICY9</accession>
<protein>
    <submittedName>
        <fullName evidence="1">Uncharacterized protein</fullName>
    </submittedName>
</protein>
<name>A0A6C0ICY9_9ZZZZ</name>